<protein>
    <recommendedName>
        <fullName evidence="6">DUF2029 domain-containing protein</fullName>
    </recommendedName>
</protein>
<keyword evidence="5" id="KW-1185">Reference proteome</keyword>
<feature type="compositionally biased region" description="Polar residues" evidence="1">
    <location>
        <begin position="59"/>
        <end position="68"/>
    </location>
</feature>
<dbReference type="Proteomes" id="UP001162834">
    <property type="component" value="Chromosome"/>
</dbReference>
<evidence type="ECO:0000256" key="1">
    <source>
        <dbReference type="SAM" id="MobiDB-lite"/>
    </source>
</evidence>
<feature type="signal peptide" evidence="3">
    <location>
        <begin position="1"/>
        <end position="25"/>
    </location>
</feature>
<dbReference type="KEGG" id="sbae:DSM104329_05746"/>
<dbReference type="RefSeq" id="WP_259313316.1">
    <property type="nucleotide sequence ID" value="NZ_CP087164.1"/>
</dbReference>
<keyword evidence="3" id="KW-0732">Signal</keyword>
<evidence type="ECO:0000256" key="3">
    <source>
        <dbReference type="SAM" id="SignalP"/>
    </source>
</evidence>
<feature type="region of interest" description="Disordered" evidence="1">
    <location>
        <begin position="564"/>
        <end position="586"/>
    </location>
</feature>
<feature type="compositionally biased region" description="Pro residues" evidence="1">
    <location>
        <begin position="567"/>
        <end position="576"/>
    </location>
</feature>
<keyword evidence="2" id="KW-0812">Transmembrane</keyword>
<feature type="transmembrane region" description="Helical" evidence="2">
    <location>
        <begin position="444"/>
        <end position="461"/>
    </location>
</feature>
<dbReference type="AlphaFoldDB" id="A0A9E6Y6Z8"/>
<feature type="transmembrane region" description="Helical" evidence="2">
    <location>
        <begin position="387"/>
        <end position="409"/>
    </location>
</feature>
<evidence type="ECO:0000313" key="4">
    <source>
        <dbReference type="EMBL" id="UGS39311.1"/>
    </source>
</evidence>
<name>A0A9E6Y6Z8_9ACTN</name>
<feature type="transmembrane region" description="Helical" evidence="2">
    <location>
        <begin position="519"/>
        <end position="535"/>
    </location>
</feature>
<keyword evidence="2" id="KW-0472">Membrane</keyword>
<reference evidence="4" key="1">
    <citation type="journal article" date="2022" name="Int. J. Syst. Evol. Microbiol.">
        <title>Pseudomonas aegrilactucae sp. nov. and Pseudomonas morbosilactucae sp. nov., pathogens causing bacterial rot of lettuce in Japan.</title>
        <authorList>
            <person name="Sawada H."/>
            <person name="Fujikawa T."/>
            <person name="Satou M."/>
        </authorList>
    </citation>
    <scope>NUCLEOTIDE SEQUENCE</scope>
    <source>
        <strain evidence="4">0166_1</strain>
    </source>
</reference>
<evidence type="ECO:0008006" key="6">
    <source>
        <dbReference type="Google" id="ProtNLM"/>
    </source>
</evidence>
<feature type="transmembrane region" description="Helical" evidence="2">
    <location>
        <begin position="541"/>
        <end position="558"/>
    </location>
</feature>
<feature type="transmembrane region" description="Helical" evidence="2">
    <location>
        <begin position="164"/>
        <end position="182"/>
    </location>
</feature>
<dbReference type="EMBL" id="CP087164">
    <property type="protein sequence ID" value="UGS39311.1"/>
    <property type="molecule type" value="Genomic_DNA"/>
</dbReference>
<organism evidence="4 5">
    <name type="scientific">Capillimicrobium parvum</name>
    <dbReference type="NCBI Taxonomy" id="2884022"/>
    <lineage>
        <taxon>Bacteria</taxon>
        <taxon>Bacillati</taxon>
        <taxon>Actinomycetota</taxon>
        <taxon>Thermoleophilia</taxon>
        <taxon>Solirubrobacterales</taxon>
        <taxon>Capillimicrobiaceae</taxon>
        <taxon>Capillimicrobium</taxon>
    </lineage>
</organism>
<gene>
    <name evidence="4" type="ORF">DSM104329_05746</name>
</gene>
<feature type="region of interest" description="Disordered" evidence="1">
    <location>
        <begin position="35"/>
        <end position="90"/>
    </location>
</feature>
<evidence type="ECO:0000256" key="2">
    <source>
        <dbReference type="SAM" id="Phobius"/>
    </source>
</evidence>
<accession>A0A9E6Y6Z8</accession>
<feature type="transmembrane region" description="Helical" evidence="2">
    <location>
        <begin position="494"/>
        <end position="512"/>
    </location>
</feature>
<feature type="compositionally biased region" description="Low complexity" evidence="1">
    <location>
        <begin position="35"/>
        <end position="58"/>
    </location>
</feature>
<feature type="compositionally biased region" description="Low complexity" evidence="1">
    <location>
        <begin position="577"/>
        <end position="586"/>
    </location>
</feature>
<feature type="transmembrane region" description="Helical" evidence="2">
    <location>
        <begin position="334"/>
        <end position="354"/>
    </location>
</feature>
<feature type="transmembrane region" description="Helical" evidence="2">
    <location>
        <begin position="361"/>
        <end position="381"/>
    </location>
</feature>
<proteinExistence type="predicted"/>
<feature type="chain" id="PRO_5038900184" description="DUF2029 domain-containing protein" evidence="3">
    <location>
        <begin position="26"/>
        <end position="586"/>
    </location>
</feature>
<evidence type="ECO:0000313" key="5">
    <source>
        <dbReference type="Proteomes" id="UP001162834"/>
    </source>
</evidence>
<feature type="transmembrane region" description="Helical" evidence="2">
    <location>
        <begin position="247"/>
        <end position="267"/>
    </location>
</feature>
<keyword evidence="2" id="KW-1133">Transmembrane helix</keyword>
<sequence length="586" mass="62618">MLRRTRLAALALLLLALALAAPAAAQTATSQAGSANAPSAAASTPGVAKAASTATTATDPNALTTPSSMDERPPLHRLTGNQAQRIAERVPKIRDERAKHKRTTVSVYQKGANRWQVSFFAEGKEIGQVSIWDPTGAVLEAWTGPQVAWTMARGYEGAFGRKAAALYVWIPLLVLFVAPFVDWRRPLRMRHLDLLALCSLSVSLAFFNHGNLAGSVPTTYPPLLYLLGRLLWIGYRRGSGGEPLKLLVPVTWLAVATIFLVGFRIGLNVTNSNVIDVGYSGVIGADRLSHGQDLYGDWPRDNEHGDTYGPANYLIYVPFEAVWPWSGSWNDLPAAHGAAVLFDLLCLAGLFLLGRRIRGPTLGVVLAYAWAAFPFTLFSLNTNSNDALVAALLIGAMLAATSAAGRGAFSALAATTKLAPLILAPLLATHGAPPASRIRTIGKFAVAFAVVAAITMIPVWLQGDLRLIWDRTVGFQLDRGAPFSVWGYYGGLDGLQKALQVATAAFAIAAAFIPRRRDVVGLAAIAGAILIALQLGMTYWFYLYIIWVLPFAFVAFFAREPVGRPAPAEPPPPPPADDVAPVLAAS</sequence>